<dbReference type="RefSeq" id="WP_068801912.1">
    <property type="nucleotide sequence ID" value="NZ_JANIKL010000001.1"/>
</dbReference>
<dbReference type="STRING" id="1686286.GCA_900092335_02261"/>
<dbReference type="AlphaFoldDB" id="A0A540RAP8"/>
<evidence type="ECO:0000313" key="2">
    <source>
        <dbReference type="Proteomes" id="UP000318080"/>
    </source>
</evidence>
<gene>
    <name evidence="1" type="ORF">EJK80_00870</name>
</gene>
<organism evidence="1 2">
    <name type="scientific">Corynebacterium phoceense</name>
    <dbReference type="NCBI Taxonomy" id="1686286"/>
    <lineage>
        <taxon>Bacteria</taxon>
        <taxon>Bacillati</taxon>
        <taxon>Actinomycetota</taxon>
        <taxon>Actinomycetes</taxon>
        <taxon>Mycobacteriales</taxon>
        <taxon>Corynebacteriaceae</taxon>
        <taxon>Corynebacterium</taxon>
    </lineage>
</organism>
<comment type="caution">
    <text evidence="1">The sequence shown here is derived from an EMBL/GenBank/DDBJ whole genome shotgun (WGS) entry which is preliminary data.</text>
</comment>
<proteinExistence type="predicted"/>
<reference evidence="1 2" key="1">
    <citation type="submission" date="2019-06" db="EMBL/GenBank/DDBJ databases">
        <title>Draft genome of C. phoceense Strain 272.</title>
        <authorList>
            <person name="Pacheco L.G.C."/>
            <person name="Barberis C.M."/>
            <person name="Almuzara M.N."/>
            <person name="Traglia G.M."/>
            <person name="Santos C.S."/>
            <person name="Rocha D.J.P.G."/>
            <person name="Aguiar E.R.G.R."/>
            <person name="Vay C.A."/>
        </authorList>
    </citation>
    <scope>NUCLEOTIDE SEQUENCE [LARGE SCALE GENOMIC DNA]</scope>
    <source>
        <strain evidence="1 2">272</strain>
    </source>
</reference>
<sequence length="95" mass="9885">MAILIMPNLQLGSEHSLGLAWELSAFEFGVSEGATSVIFTGPLLAGGAPTDEADVVLKPALARFDDCLLVAKGDLGCKAPASWRAFLSSFGFMAP</sequence>
<keyword evidence="2" id="KW-1185">Reference proteome</keyword>
<protein>
    <submittedName>
        <fullName evidence="1">Uncharacterized protein</fullName>
    </submittedName>
</protein>
<dbReference type="Proteomes" id="UP000318080">
    <property type="component" value="Unassembled WGS sequence"/>
</dbReference>
<evidence type="ECO:0000313" key="1">
    <source>
        <dbReference type="EMBL" id="TQE44667.1"/>
    </source>
</evidence>
<dbReference type="GeneID" id="79853421"/>
<dbReference type="EMBL" id="VHIR01000001">
    <property type="protein sequence ID" value="TQE44667.1"/>
    <property type="molecule type" value="Genomic_DNA"/>
</dbReference>
<name>A0A540RAP8_9CORY</name>
<accession>A0A540RAP8</accession>